<evidence type="ECO:0000313" key="2">
    <source>
        <dbReference type="EMBL" id="MCI53620.1"/>
    </source>
</evidence>
<dbReference type="Pfam" id="PF04057">
    <property type="entry name" value="Rep-A_N"/>
    <property type="match status" value="1"/>
</dbReference>
<dbReference type="EMBL" id="LXQA010466209">
    <property type="protein sequence ID" value="MCI53620.1"/>
    <property type="molecule type" value="Genomic_DNA"/>
</dbReference>
<protein>
    <submittedName>
        <fullName evidence="2">Replication protein A 70 kDa dna-binding subunit-like</fullName>
    </submittedName>
</protein>
<dbReference type="SUPFAM" id="SSF50249">
    <property type="entry name" value="Nucleic acid-binding proteins"/>
    <property type="match status" value="1"/>
</dbReference>
<dbReference type="AlphaFoldDB" id="A0A392T0F7"/>
<dbReference type="GO" id="GO:0003677">
    <property type="term" value="F:DNA binding"/>
    <property type="evidence" value="ECO:0007669"/>
    <property type="project" value="UniProtKB-KW"/>
</dbReference>
<evidence type="ECO:0000313" key="3">
    <source>
        <dbReference type="Proteomes" id="UP000265520"/>
    </source>
</evidence>
<proteinExistence type="predicted"/>
<feature type="non-terminal residue" evidence="2">
    <location>
        <position position="75"/>
    </location>
</feature>
<feature type="domain" description="Replication factor-A protein 1 N-terminal" evidence="1">
    <location>
        <begin position="5"/>
        <end position="74"/>
    </location>
</feature>
<evidence type="ECO:0000259" key="1">
    <source>
        <dbReference type="Pfam" id="PF04057"/>
    </source>
</evidence>
<dbReference type="Proteomes" id="UP000265520">
    <property type="component" value="Unassembled WGS sequence"/>
</dbReference>
<comment type="caution">
    <text evidence="2">The sequence shown here is derived from an EMBL/GenBank/DDBJ whole genome shotgun (WGS) entry which is preliminary data.</text>
</comment>
<dbReference type="InterPro" id="IPR007199">
    <property type="entry name" value="Rep_factor-A_N"/>
</dbReference>
<accession>A0A392T0F7</accession>
<dbReference type="GO" id="GO:0006260">
    <property type="term" value="P:DNA replication"/>
    <property type="evidence" value="ECO:0007669"/>
    <property type="project" value="InterPro"/>
</dbReference>
<name>A0A392T0F7_9FABA</name>
<keyword evidence="2" id="KW-0238">DNA-binding</keyword>
<dbReference type="GO" id="GO:0005634">
    <property type="term" value="C:nucleus"/>
    <property type="evidence" value="ECO:0007669"/>
    <property type="project" value="InterPro"/>
</dbReference>
<sequence length="75" mass="8088">MAVNLTANAIPAIINGDVDAKPLVQVLDIATIQSTKNSQTERFRLLLSDSVSSHHAMLAAQLNEKVKTGRFKKGT</sequence>
<dbReference type="Gene3D" id="2.40.50.140">
    <property type="entry name" value="Nucleic acid-binding proteins"/>
    <property type="match status" value="1"/>
</dbReference>
<reference evidence="2 3" key="1">
    <citation type="journal article" date="2018" name="Front. Plant Sci.">
        <title>Red Clover (Trifolium pratense) and Zigzag Clover (T. medium) - A Picture of Genomic Similarities and Differences.</title>
        <authorList>
            <person name="Dluhosova J."/>
            <person name="Istvanek J."/>
            <person name="Nedelnik J."/>
            <person name="Repkova J."/>
        </authorList>
    </citation>
    <scope>NUCLEOTIDE SEQUENCE [LARGE SCALE GENOMIC DNA]</scope>
    <source>
        <strain evidence="3">cv. 10/8</strain>
        <tissue evidence="2">Leaf</tissue>
    </source>
</reference>
<organism evidence="2 3">
    <name type="scientific">Trifolium medium</name>
    <dbReference type="NCBI Taxonomy" id="97028"/>
    <lineage>
        <taxon>Eukaryota</taxon>
        <taxon>Viridiplantae</taxon>
        <taxon>Streptophyta</taxon>
        <taxon>Embryophyta</taxon>
        <taxon>Tracheophyta</taxon>
        <taxon>Spermatophyta</taxon>
        <taxon>Magnoliopsida</taxon>
        <taxon>eudicotyledons</taxon>
        <taxon>Gunneridae</taxon>
        <taxon>Pentapetalae</taxon>
        <taxon>rosids</taxon>
        <taxon>fabids</taxon>
        <taxon>Fabales</taxon>
        <taxon>Fabaceae</taxon>
        <taxon>Papilionoideae</taxon>
        <taxon>50 kb inversion clade</taxon>
        <taxon>NPAAA clade</taxon>
        <taxon>Hologalegina</taxon>
        <taxon>IRL clade</taxon>
        <taxon>Trifolieae</taxon>
        <taxon>Trifolium</taxon>
    </lineage>
</organism>
<keyword evidence="3" id="KW-1185">Reference proteome</keyword>
<dbReference type="InterPro" id="IPR012340">
    <property type="entry name" value="NA-bd_OB-fold"/>
</dbReference>